<protein>
    <recommendedName>
        <fullName evidence="6 20">Ubiquinol-cytochrome c reductase iron-sulfur subunit</fullName>
        <ecNumber evidence="5 20">7.1.1.8</ecNumber>
    </recommendedName>
</protein>
<evidence type="ECO:0000256" key="19">
    <source>
        <dbReference type="ARBA" id="ARBA00029351"/>
    </source>
</evidence>
<evidence type="ECO:0000256" key="10">
    <source>
        <dbReference type="ARBA" id="ARBA00022714"/>
    </source>
</evidence>
<dbReference type="GO" id="GO:0008121">
    <property type="term" value="F:quinol-cytochrome-c reductase activity"/>
    <property type="evidence" value="ECO:0007669"/>
    <property type="project" value="UniProtKB-EC"/>
</dbReference>
<evidence type="ECO:0000256" key="4">
    <source>
        <dbReference type="ARBA" id="ARBA00011649"/>
    </source>
</evidence>
<comment type="subunit">
    <text evidence="4 21">The main subunits of complex b-c1 are: cytochrome b, cytochrome c1 and the Rieske protein.</text>
</comment>
<evidence type="ECO:0000256" key="14">
    <source>
        <dbReference type="ARBA" id="ARBA00022989"/>
    </source>
</evidence>
<dbReference type="CDD" id="cd03470">
    <property type="entry name" value="Rieske_cytochrome_bc1"/>
    <property type="match status" value="1"/>
</dbReference>
<feature type="domain" description="Rieske" evidence="22">
    <location>
        <begin position="111"/>
        <end position="189"/>
    </location>
</feature>
<dbReference type="GO" id="GO:0005886">
    <property type="term" value="C:plasma membrane"/>
    <property type="evidence" value="ECO:0007669"/>
    <property type="project" value="UniProtKB-SubCell"/>
</dbReference>
<dbReference type="EMBL" id="NSKD01000005">
    <property type="protein sequence ID" value="PAU79958.1"/>
    <property type="molecule type" value="Genomic_DNA"/>
</dbReference>
<dbReference type="InterPro" id="IPR006317">
    <property type="entry name" value="Ubiquinol_cyt_c_Rdtase_Fe-S-su"/>
</dbReference>
<keyword evidence="16" id="KW-0411">Iron-sulfur</keyword>
<name>A0A2A2F4U4_9GAMM</name>
<sequence>MNNGDVNHGRRRFLVGATTVVGGVGAVGAAVPFVSSWWPSAKAEAAGAPRRVDISKIDAGQRITVEWRGKPVWVVRRTPEMLENLEGISDRLEDPESKEPQQPSYIEGHARAIKPEFLVVVGICTHLGCSPSFRPTEGAEGLGDDWPGGFFCACHGSKFDLSGRVFTGVPAPTNLEIPPYRYEDDGQTIAIGLDPEDAA</sequence>
<dbReference type="PANTHER" id="PTHR10134">
    <property type="entry name" value="CYTOCHROME B-C1 COMPLEX SUBUNIT RIESKE, MITOCHONDRIAL"/>
    <property type="match status" value="1"/>
</dbReference>
<dbReference type="AlphaFoldDB" id="A0A2A2F4U4"/>
<dbReference type="InterPro" id="IPR017941">
    <property type="entry name" value="Rieske_2Fe-2S"/>
</dbReference>
<keyword evidence="15" id="KW-0408">Iron</keyword>
<evidence type="ECO:0000256" key="5">
    <source>
        <dbReference type="ARBA" id="ARBA00012951"/>
    </source>
</evidence>
<dbReference type="PRINTS" id="PR00162">
    <property type="entry name" value="RIESKE"/>
</dbReference>
<dbReference type="PROSITE" id="PS51296">
    <property type="entry name" value="RIESKE"/>
    <property type="match status" value="1"/>
</dbReference>
<dbReference type="GO" id="GO:0051537">
    <property type="term" value="F:2 iron, 2 sulfur cluster binding"/>
    <property type="evidence" value="ECO:0007669"/>
    <property type="project" value="UniProtKB-KW"/>
</dbReference>
<evidence type="ECO:0000256" key="13">
    <source>
        <dbReference type="ARBA" id="ARBA00022982"/>
    </source>
</evidence>
<comment type="miscellaneous">
    <text evidence="20">The Rieske protein is a high potential 2Fe-2S protein.</text>
</comment>
<evidence type="ECO:0000259" key="22">
    <source>
        <dbReference type="PROSITE" id="PS51296"/>
    </source>
</evidence>
<evidence type="ECO:0000256" key="9">
    <source>
        <dbReference type="ARBA" id="ARBA00022692"/>
    </source>
</evidence>
<keyword evidence="8" id="KW-1003">Cell membrane</keyword>
<keyword evidence="12" id="KW-1278">Translocase</keyword>
<evidence type="ECO:0000256" key="18">
    <source>
        <dbReference type="ARBA" id="ARBA00023157"/>
    </source>
</evidence>
<dbReference type="Pfam" id="PF10399">
    <property type="entry name" value="UCR_Fe-S_N"/>
    <property type="match status" value="1"/>
</dbReference>
<evidence type="ECO:0000313" key="24">
    <source>
        <dbReference type="Proteomes" id="UP000218896"/>
    </source>
</evidence>
<keyword evidence="17 20" id="KW-0472">Membrane</keyword>
<dbReference type="RefSeq" id="WP_095618026.1">
    <property type="nucleotide sequence ID" value="NZ_NSKD01000005.1"/>
</dbReference>
<dbReference type="InterPro" id="IPR014349">
    <property type="entry name" value="Rieske_Fe-S_prot"/>
</dbReference>
<accession>A0A2A2F4U4</accession>
<dbReference type="NCBIfam" id="TIGR01416">
    <property type="entry name" value="Rieske_proteo"/>
    <property type="match status" value="1"/>
</dbReference>
<keyword evidence="11" id="KW-0479">Metal-binding</keyword>
<dbReference type="SUPFAM" id="SSF50022">
    <property type="entry name" value="ISP domain"/>
    <property type="match status" value="1"/>
</dbReference>
<keyword evidence="18" id="KW-1015">Disulfide bond</keyword>
<evidence type="ECO:0000256" key="12">
    <source>
        <dbReference type="ARBA" id="ARBA00022967"/>
    </source>
</evidence>
<dbReference type="PROSITE" id="PS51318">
    <property type="entry name" value="TAT"/>
    <property type="match status" value="1"/>
</dbReference>
<keyword evidence="9 20" id="KW-0812">Transmembrane</keyword>
<evidence type="ECO:0000313" key="23">
    <source>
        <dbReference type="EMBL" id="PAU79958.1"/>
    </source>
</evidence>
<comment type="function">
    <text evidence="1">Component of the ubiquinol-cytochrome c reductase complex (complex III or cytochrome b-c1 complex), which is a respiratory chain that generates an electrochemical potential coupled to ATP synthesis.</text>
</comment>
<evidence type="ECO:0000256" key="15">
    <source>
        <dbReference type="ARBA" id="ARBA00023004"/>
    </source>
</evidence>
<evidence type="ECO:0000256" key="21">
    <source>
        <dbReference type="RuleBase" id="RU004497"/>
    </source>
</evidence>
<keyword evidence="14 20" id="KW-1133">Transmembrane helix</keyword>
<reference evidence="23 24" key="1">
    <citation type="submission" date="2017-08" db="EMBL/GenBank/DDBJ databases">
        <title>Halovibrio sewagensis sp. nov., isolated from wastewater of high salinity.</title>
        <authorList>
            <person name="Dong X."/>
            <person name="Zhang G."/>
        </authorList>
    </citation>
    <scope>NUCLEOTIDE SEQUENCE [LARGE SCALE GENOMIC DNA]</scope>
    <source>
        <strain evidence="23 24">YL5-2</strain>
    </source>
</reference>
<evidence type="ECO:0000256" key="16">
    <source>
        <dbReference type="ARBA" id="ARBA00023014"/>
    </source>
</evidence>
<comment type="caution">
    <text evidence="23">The sequence shown here is derived from an EMBL/GenBank/DDBJ whole genome shotgun (WGS) entry which is preliminary data.</text>
</comment>
<evidence type="ECO:0000256" key="6">
    <source>
        <dbReference type="ARBA" id="ARBA00019816"/>
    </source>
</evidence>
<dbReference type="Gene3D" id="1.20.5.510">
    <property type="entry name" value="Single helix bin"/>
    <property type="match status" value="1"/>
</dbReference>
<comment type="subcellular location">
    <subcellularLocation>
        <location evidence="2">Cell membrane</location>
        <topology evidence="2">Single-pass membrane protein</topology>
    </subcellularLocation>
</comment>
<dbReference type="Proteomes" id="UP000218896">
    <property type="component" value="Unassembled WGS sequence"/>
</dbReference>
<dbReference type="InterPro" id="IPR019470">
    <property type="entry name" value="Ubiq_cytC_Rdtase_Fe-S_su_TAT"/>
</dbReference>
<comment type="catalytic activity">
    <reaction evidence="19 20">
        <text>a quinol + 2 Fe(III)-[cytochrome c](out) = a quinone + 2 Fe(II)-[cytochrome c](out) + 2 H(+)(out)</text>
        <dbReference type="Rhea" id="RHEA:11484"/>
        <dbReference type="Rhea" id="RHEA-COMP:10350"/>
        <dbReference type="Rhea" id="RHEA-COMP:14399"/>
        <dbReference type="ChEBI" id="CHEBI:15378"/>
        <dbReference type="ChEBI" id="CHEBI:24646"/>
        <dbReference type="ChEBI" id="CHEBI:29033"/>
        <dbReference type="ChEBI" id="CHEBI:29034"/>
        <dbReference type="ChEBI" id="CHEBI:132124"/>
        <dbReference type="EC" id="7.1.1.8"/>
    </reaction>
</comment>
<dbReference type="OrthoDB" id="9767869at2"/>
<keyword evidence="24" id="KW-1185">Reference proteome</keyword>
<gene>
    <name evidence="23" type="primary">petA</name>
    <name evidence="23" type="ORF">CK501_12225</name>
</gene>
<evidence type="ECO:0000256" key="20">
    <source>
        <dbReference type="RuleBase" id="RU004494"/>
    </source>
</evidence>
<keyword evidence="10" id="KW-0001">2Fe-2S</keyword>
<dbReference type="Gene3D" id="2.102.10.10">
    <property type="entry name" value="Rieske [2Fe-2S] iron-sulphur domain"/>
    <property type="match status" value="1"/>
</dbReference>
<dbReference type="EC" id="7.1.1.8" evidence="5 20"/>
<feature type="transmembrane region" description="Helical" evidence="20">
    <location>
        <begin position="12"/>
        <end position="38"/>
    </location>
</feature>
<evidence type="ECO:0000256" key="8">
    <source>
        <dbReference type="ARBA" id="ARBA00022475"/>
    </source>
</evidence>
<evidence type="ECO:0000256" key="7">
    <source>
        <dbReference type="ARBA" id="ARBA00022448"/>
    </source>
</evidence>
<dbReference type="GO" id="GO:0046872">
    <property type="term" value="F:metal ion binding"/>
    <property type="evidence" value="ECO:0007669"/>
    <property type="project" value="UniProtKB-KW"/>
</dbReference>
<dbReference type="InterPro" id="IPR005805">
    <property type="entry name" value="Rieske_Fe-S_prot_C"/>
</dbReference>
<proteinExistence type="inferred from homology"/>
<dbReference type="InterPro" id="IPR006311">
    <property type="entry name" value="TAT_signal"/>
</dbReference>
<comment type="cofactor">
    <cofactor evidence="20">
        <name>[2Fe-2S] cluster</name>
        <dbReference type="ChEBI" id="CHEBI:190135"/>
    </cofactor>
    <text evidence="20">Binds 1 [2Fe-2S] cluster per subunit.</text>
</comment>
<organism evidence="23 24">
    <name type="scientific">Halovibrio salipaludis</name>
    <dbReference type="NCBI Taxonomy" id="2032626"/>
    <lineage>
        <taxon>Bacteria</taxon>
        <taxon>Pseudomonadati</taxon>
        <taxon>Pseudomonadota</taxon>
        <taxon>Gammaproteobacteria</taxon>
        <taxon>Oceanospirillales</taxon>
        <taxon>Halomonadaceae</taxon>
        <taxon>Halovibrio</taxon>
    </lineage>
</organism>
<dbReference type="Pfam" id="PF00355">
    <property type="entry name" value="Rieske"/>
    <property type="match status" value="1"/>
</dbReference>
<evidence type="ECO:0000256" key="11">
    <source>
        <dbReference type="ARBA" id="ARBA00022723"/>
    </source>
</evidence>
<evidence type="ECO:0000256" key="3">
    <source>
        <dbReference type="ARBA" id="ARBA00010651"/>
    </source>
</evidence>
<keyword evidence="7 20" id="KW-0813">Transport</keyword>
<dbReference type="InterPro" id="IPR036922">
    <property type="entry name" value="Rieske_2Fe-2S_sf"/>
</dbReference>
<evidence type="ECO:0000256" key="1">
    <source>
        <dbReference type="ARBA" id="ARBA00002444"/>
    </source>
</evidence>
<keyword evidence="13 20" id="KW-0249">Electron transport</keyword>
<evidence type="ECO:0000256" key="17">
    <source>
        <dbReference type="ARBA" id="ARBA00023136"/>
    </source>
</evidence>
<comment type="similarity">
    <text evidence="3">Belongs to the Rieske iron-sulfur protein family.</text>
</comment>
<evidence type="ECO:0000256" key="2">
    <source>
        <dbReference type="ARBA" id="ARBA00004162"/>
    </source>
</evidence>